<accession>A0A6C0HD93</accession>
<evidence type="ECO:0008006" key="2">
    <source>
        <dbReference type="Google" id="ProtNLM"/>
    </source>
</evidence>
<evidence type="ECO:0000313" key="1">
    <source>
        <dbReference type="EMBL" id="QHT78479.1"/>
    </source>
</evidence>
<reference evidence="1" key="1">
    <citation type="journal article" date="2020" name="Nature">
        <title>Giant virus diversity and host interactions through global metagenomics.</title>
        <authorList>
            <person name="Schulz F."/>
            <person name="Roux S."/>
            <person name="Paez-Espino D."/>
            <person name="Jungbluth S."/>
            <person name="Walsh D.A."/>
            <person name="Denef V.J."/>
            <person name="McMahon K.D."/>
            <person name="Konstantinidis K.T."/>
            <person name="Eloe-Fadrosh E.A."/>
            <person name="Kyrpides N.C."/>
            <person name="Woyke T."/>
        </authorList>
    </citation>
    <scope>NUCLEOTIDE SEQUENCE</scope>
    <source>
        <strain evidence="1">GVMAG-M-3300023179-91</strain>
    </source>
</reference>
<protein>
    <recommendedName>
        <fullName evidence="2">Ribosomal RNA methyltransferase FtsJ domain-containing protein</fullName>
    </recommendedName>
</protein>
<dbReference type="EMBL" id="MN739933">
    <property type="protein sequence ID" value="QHT78479.1"/>
    <property type="molecule type" value="Genomic_DNA"/>
</dbReference>
<proteinExistence type="predicted"/>
<dbReference type="AlphaFoldDB" id="A0A6C0HD93"/>
<sequence>MSYYTLPKKIIELDFDPIVVKSQQDKPFISFSLCNYLRTINEQMEKIEKSDLFISYMDEDNILVFLNKIINPYEFIFSKVPGSKLSVSKLKPCSNLFYVLMEIINIFNLMDGFFGMNIRTLSYGCNSDSVIEFMNMLREDSKDVHLKSHIEIENLLYGPNEDFQLSTYDFLYYELSKKDYTINKNYILGIIYILCNLFYCQSGNGVAIIKIDNIFFKPVIDVLYILSSVYEKVCVIKPIVADVVTNERYIVCKNFIVNSQKSKLYYMYFINLVLLLKTVKKDEEIVTLLKEDVVPYYFINKLEELNIIIGHQQLEFMEQLISLYKNKNREEKIESLKKTNIQKCIQWCEKFKIPYNKFTDKVNIFLNGDKSYGETVDNIFLSAKILQDCEEYENVVIIENECNNSNFEEQELELEVEEELLIDSSTVEK</sequence>
<dbReference type="Gene3D" id="3.40.50.12760">
    <property type="match status" value="1"/>
</dbReference>
<name>A0A6C0HD93_9ZZZZ</name>
<organism evidence="1">
    <name type="scientific">viral metagenome</name>
    <dbReference type="NCBI Taxonomy" id="1070528"/>
    <lineage>
        <taxon>unclassified sequences</taxon>
        <taxon>metagenomes</taxon>
        <taxon>organismal metagenomes</taxon>
    </lineage>
</organism>